<feature type="region of interest" description="Disordered" evidence="1">
    <location>
        <begin position="35"/>
        <end position="56"/>
    </location>
</feature>
<proteinExistence type="predicted"/>
<feature type="compositionally biased region" description="Basic and acidic residues" evidence="1">
    <location>
        <begin position="142"/>
        <end position="163"/>
    </location>
</feature>
<reference evidence="2" key="1">
    <citation type="submission" date="2021-01" db="EMBL/GenBank/DDBJ databases">
        <authorList>
            <person name="Corre E."/>
            <person name="Pelletier E."/>
            <person name="Niang G."/>
            <person name="Scheremetjew M."/>
            <person name="Finn R."/>
            <person name="Kale V."/>
            <person name="Holt S."/>
            <person name="Cochrane G."/>
            <person name="Meng A."/>
            <person name="Brown T."/>
            <person name="Cohen L."/>
        </authorList>
    </citation>
    <scope>NUCLEOTIDE SEQUENCE</scope>
    <source>
        <strain evidence="2">CCMP3107</strain>
    </source>
</reference>
<dbReference type="AlphaFoldDB" id="A0A6V1S154"/>
<evidence type="ECO:0000256" key="1">
    <source>
        <dbReference type="SAM" id="MobiDB-lite"/>
    </source>
</evidence>
<organism evidence="2">
    <name type="scientific">Heterosigma akashiwo</name>
    <name type="common">Chromophytic alga</name>
    <name type="synonym">Heterosigma carterae</name>
    <dbReference type="NCBI Taxonomy" id="2829"/>
    <lineage>
        <taxon>Eukaryota</taxon>
        <taxon>Sar</taxon>
        <taxon>Stramenopiles</taxon>
        <taxon>Ochrophyta</taxon>
        <taxon>Raphidophyceae</taxon>
        <taxon>Chattonellales</taxon>
        <taxon>Chattonellaceae</taxon>
        <taxon>Heterosigma</taxon>
    </lineage>
</organism>
<dbReference type="GO" id="GO:0005524">
    <property type="term" value="F:ATP binding"/>
    <property type="evidence" value="ECO:0007669"/>
    <property type="project" value="InterPro"/>
</dbReference>
<dbReference type="GO" id="GO:0006418">
    <property type="term" value="P:tRNA aminoacylation for protein translation"/>
    <property type="evidence" value="ECO:0007669"/>
    <property type="project" value="InterPro"/>
</dbReference>
<name>A0A6V1S154_HETAK</name>
<dbReference type="SUPFAM" id="SSF47323">
    <property type="entry name" value="Anticodon-binding domain of a subclass of class I aminoacyl-tRNA synthetases"/>
    <property type="match status" value="2"/>
</dbReference>
<evidence type="ECO:0000313" key="2">
    <source>
        <dbReference type="EMBL" id="CAE0636107.1"/>
    </source>
</evidence>
<sequence>MTQANMIIIIRLVCVASILLLIASPLSSAFLLGTRSSSPKRSTSPDRVLPGPKAGGAPFGLTLIPCRAQSSGSEEHDYLRSPGDVISPTDDVAKINSLIGERRQCRLRRDFDTADAIQAVLERDHGVALWDKEKIWTTSAERPGRRGGGQDRPQRMAGEERDFGPTGHDYQQTGGPIDPQHCSLTEDEINALLADRLRAKMSRNFDHADMVKAQLDSAGVSVNDKARAWRADGEAFTFPRPRGFALVGGGGGLSAEGRAEVEGLLLEREAARRERRYDQADAIFDRLLKEFNVVVADKRGQWWVKGDAGWAFTQAAGSPPLPDDEALRAAVLERVARRSEAKAERDYAAADALQDELREEYGVVFDDRGREWRYVGTPEQQPMVGMLDD</sequence>
<dbReference type="GO" id="GO:0004812">
    <property type="term" value="F:aminoacyl-tRNA ligase activity"/>
    <property type="evidence" value="ECO:0007669"/>
    <property type="project" value="InterPro"/>
</dbReference>
<dbReference type="EMBL" id="HBIU01032210">
    <property type="protein sequence ID" value="CAE0636107.1"/>
    <property type="molecule type" value="Transcribed_RNA"/>
</dbReference>
<protein>
    <submittedName>
        <fullName evidence="2">Uncharacterized protein</fullName>
    </submittedName>
</protein>
<accession>A0A6V1S154</accession>
<feature type="region of interest" description="Disordered" evidence="1">
    <location>
        <begin position="139"/>
        <end position="181"/>
    </location>
</feature>
<dbReference type="InterPro" id="IPR009080">
    <property type="entry name" value="tRNAsynth_Ia_anticodon-bd"/>
</dbReference>
<gene>
    <name evidence="2" type="ORF">HAKA00212_LOCUS14867</name>
</gene>
<dbReference type="Gene3D" id="1.20.120.1910">
    <property type="entry name" value="Cysteine-tRNA ligase, C-terminal anti-codon recognition domain"/>
    <property type="match status" value="3"/>
</dbReference>